<comment type="caution">
    <text evidence="1">The sequence shown here is derived from an EMBL/GenBank/DDBJ whole genome shotgun (WGS) entry which is preliminary data.</text>
</comment>
<dbReference type="EMBL" id="MFMV01000049">
    <property type="protein sequence ID" value="OGG95673.1"/>
    <property type="molecule type" value="Genomic_DNA"/>
</dbReference>
<gene>
    <name evidence="1" type="ORF">A2V95_00230</name>
</gene>
<accession>A0A1F6GC38</accession>
<protein>
    <submittedName>
        <fullName evidence="1">Uncharacterized protein</fullName>
    </submittedName>
</protein>
<sequence length="84" mass="9669">MVKDKIHIILLDNFVFIRLSFSIDYRQITVKSSDKKAVDKSGNTKTQKTPACQRLMPPARLAMRSIAGRQAMAGRQKHRKRRKS</sequence>
<organism evidence="1 2">
    <name type="scientific">Candidatus Kuenenbacteria bacterium RBG_16_41_7</name>
    <dbReference type="NCBI Taxonomy" id="1798560"/>
    <lineage>
        <taxon>Bacteria</taxon>
        <taxon>Candidatus Kueneniibacteriota</taxon>
    </lineage>
</organism>
<dbReference type="Proteomes" id="UP000178149">
    <property type="component" value="Unassembled WGS sequence"/>
</dbReference>
<dbReference type="AlphaFoldDB" id="A0A1F6GC38"/>
<evidence type="ECO:0000313" key="1">
    <source>
        <dbReference type="EMBL" id="OGG95673.1"/>
    </source>
</evidence>
<proteinExistence type="predicted"/>
<name>A0A1F6GC38_9BACT</name>
<reference evidence="1 2" key="1">
    <citation type="journal article" date="2016" name="Nat. Commun.">
        <title>Thousands of microbial genomes shed light on interconnected biogeochemical processes in an aquifer system.</title>
        <authorList>
            <person name="Anantharaman K."/>
            <person name="Brown C.T."/>
            <person name="Hug L.A."/>
            <person name="Sharon I."/>
            <person name="Castelle C.J."/>
            <person name="Probst A.J."/>
            <person name="Thomas B.C."/>
            <person name="Singh A."/>
            <person name="Wilkins M.J."/>
            <person name="Karaoz U."/>
            <person name="Brodie E.L."/>
            <person name="Williams K.H."/>
            <person name="Hubbard S.S."/>
            <person name="Banfield J.F."/>
        </authorList>
    </citation>
    <scope>NUCLEOTIDE SEQUENCE [LARGE SCALE GENOMIC DNA]</scope>
</reference>
<evidence type="ECO:0000313" key="2">
    <source>
        <dbReference type="Proteomes" id="UP000178149"/>
    </source>
</evidence>